<name>A0AAE1HQN0_9NEOP</name>
<feature type="compositionally biased region" description="Basic residues" evidence="1">
    <location>
        <begin position="46"/>
        <end position="56"/>
    </location>
</feature>
<accession>A0AAE1HQN0</accession>
<proteinExistence type="predicted"/>
<dbReference type="AlphaFoldDB" id="A0AAE1HQN0"/>
<dbReference type="EMBL" id="JAHWGI010001240">
    <property type="protein sequence ID" value="KAK3925736.1"/>
    <property type="molecule type" value="Genomic_DNA"/>
</dbReference>
<feature type="region of interest" description="Disordered" evidence="1">
    <location>
        <begin position="1"/>
        <end position="79"/>
    </location>
</feature>
<organism evidence="3 4">
    <name type="scientific">Frankliniella fusca</name>
    <dbReference type="NCBI Taxonomy" id="407009"/>
    <lineage>
        <taxon>Eukaryota</taxon>
        <taxon>Metazoa</taxon>
        <taxon>Ecdysozoa</taxon>
        <taxon>Arthropoda</taxon>
        <taxon>Hexapoda</taxon>
        <taxon>Insecta</taxon>
        <taxon>Pterygota</taxon>
        <taxon>Neoptera</taxon>
        <taxon>Paraneoptera</taxon>
        <taxon>Thysanoptera</taxon>
        <taxon>Terebrantia</taxon>
        <taxon>Thripoidea</taxon>
        <taxon>Thripidae</taxon>
        <taxon>Frankliniella</taxon>
    </lineage>
</organism>
<dbReference type="Gene3D" id="3.90.228.10">
    <property type="match status" value="1"/>
</dbReference>
<dbReference type="SUPFAM" id="SSF56399">
    <property type="entry name" value="ADP-ribosylation"/>
    <property type="match status" value="1"/>
</dbReference>
<feature type="domain" description="PARP catalytic" evidence="2">
    <location>
        <begin position="188"/>
        <end position="318"/>
    </location>
</feature>
<keyword evidence="4" id="KW-1185">Reference proteome</keyword>
<dbReference type="InterPro" id="IPR012317">
    <property type="entry name" value="Poly(ADP-ribose)pol_cat_dom"/>
</dbReference>
<evidence type="ECO:0000313" key="3">
    <source>
        <dbReference type="EMBL" id="KAK3925736.1"/>
    </source>
</evidence>
<dbReference type="Proteomes" id="UP001219518">
    <property type="component" value="Unassembled WGS sequence"/>
</dbReference>
<evidence type="ECO:0000259" key="2">
    <source>
        <dbReference type="Pfam" id="PF00644"/>
    </source>
</evidence>
<gene>
    <name evidence="3" type="ORF">KUF71_013985</name>
</gene>
<protein>
    <submittedName>
        <fullName evidence="3">Protein mono-ADP-ribosyltransferase PARP14</fullName>
    </submittedName>
</protein>
<feature type="region of interest" description="Disordered" evidence="1">
    <location>
        <begin position="99"/>
        <end position="158"/>
    </location>
</feature>
<evidence type="ECO:0000256" key="1">
    <source>
        <dbReference type="SAM" id="MobiDB-lite"/>
    </source>
</evidence>
<reference evidence="3" key="2">
    <citation type="journal article" date="2023" name="BMC Genomics">
        <title>Pest status, molecular evolution, and epigenetic factors derived from the genome assembly of Frankliniella fusca, a thysanopteran phytovirus vector.</title>
        <authorList>
            <person name="Catto M.A."/>
            <person name="Labadie P.E."/>
            <person name="Jacobson A.L."/>
            <person name="Kennedy G.G."/>
            <person name="Srinivasan R."/>
            <person name="Hunt B.G."/>
        </authorList>
    </citation>
    <scope>NUCLEOTIDE SEQUENCE</scope>
    <source>
        <strain evidence="3">PL_HMW_Pooled</strain>
    </source>
</reference>
<comment type="caution">
    <text evidence="3">The sequence shown here is derived from an EMBL/GenBank/DDBJ whole genome shotgun (WGS) entry which is preliminary data.</text>
</comment>
<dbReference type="Pfam" id="PF00644">
    <property type="entry name" value="PARP"/>
    <property type="match status" value="1"/>
</dbReference>
<reference evidence="3" key="1">
    <citation type="submission" date="2021-07" db="EMBL/GenBank/DDBJ databases">
        <authorList>
            <person name="Catto M.A."/>
            <person name="Jacobson A."/>
            <person name="Kennedy G."/>
            <person name="Labadie P."/>
            <person name="Hunt B.G."/>
            <person name="Srinivasan R."/>
        </authorList>
    </citation>
    <scope>NUCLEOTIDE SEQUENCE</scope>
    <source>
        <strain evidence="3">PL_HMW_Pooled</strain>
        <tissue evidence="3">Head</tissue>
    </source>
</reference>
<dbReference type="GO" id="GO:0003950">
    <property type="term" value="F:NAD+ poly-ADP-ribosyltransferase activity"/>
    <property type="evidence" value="ECO:0007669"/>
    <property type="project" value="InterPro"/>
</dbReference>
<sequence>MAVRLLDLNTPRSLPASASVYVQPSPSAHTVSPGASSALPPYPPRDHRKGSSKQKQRSTQQHASPPPRRTLQPKSRTRINRIWRPALVLQLHLPRTLRSTPPHSLLSPPPAAGTSVAMAPGPGEREADQDAAGGLGLGPHAEQQQREWPSPPRHDPFRVETVRTPIDQYTRLRFDPADGLLVNLPRDSAEYAAVDELCTQYRAGFYANRIESIERVSNPREYDKFWAVLEQYRRHKPHTQVCKLLHGTLASNKDSIAENNLIKEKISLSDYERYRPYYCGDGFYFTHSFPYAATYTTKYGVRSPLRHVFVFDVLVGDVDKPPQYTNKDKIPGLLLEWKRIFESKGLSLDEFMPSKIKLPVYMRYDTAQPRDEHIESFVKFQESEFYPTHVVTFRAGENVKLE</sequence>
<evidence type="ECO:0000313" key="4">
    <source>
        <dbReference type="Proteomes" id="UP001219518"/>
    </source>
</evidence>
<feature type="compositionally biased region" description="Polar residues" evidence="1">
    <location>
        <begin position="20"/>
        <end position="35"/>
    </location>
</feature>